<feature type="compositionally biased region" description="Basic and acidic residues" evidence="7">
    <location>
        <begin position="713"/>
        <end position="725"/>
    </location>
</feature>
<dbReference type="InterPro" id="IPR005481">
    <property type="entry name" value="BC-like_N"/>
</dbReference>
<feature type="region of interest" description="Disordered" evidence="7">
    <location>
        <begin position="712"/>
        <end position="745"/>
    </location>
</feature>
<dbReference type="Gene3D" id="2.40.50.100">
    <property type="match status" value="1"/>
</dbReference>
<dbReference type="InterPro" id="IPR011054">
    <property type="entry name" value="Rudment_hybrid_motif"/>
</dbReference>
<sequence length="745" mass="78297">MSSEQGQEREPVQGIGVPGPAAEPADGPLPEPAGAPAPARRAPIHVVLVANRGEIARRVFRTCRALGIGTVAVHSDPDADGAHVREADAAVRLPGEAAADTYLRGESVVAAALAAGADAVHPGYGFLSESAVFAAAVREAGLTWIGPSPEAVAAMGSKTRAKELMAAAGVPLFAALDPAEVGPADLPVLVKAAAGGGGRGMRVVRELTFFEGELTAARAEAAAAFGDGEVFVEPYAEGARHIEVQVLADAHGTVWTLGERDCSMQRRHQKVVEETPAPGLSAATRTALHDAAARAARAIGYEGAGTVEFLVGTDGLPYFLEMNTRLQVEHPVTECVFGLDLVAWQLRIAEGSALPPEPPAPRGHAIEARLYAEDPARDWQPQAGTLHRLDLPGVDAEFTLPPGRDAGLRLDSGVGAGDTVGVHYDPMLAKVVAWAPTRAEAIRRLAHGLERGRIHGLLTNRRLLVDILRHPDFAAARFDTGFLERRLAELTEGPGPATRSLERLAALAAALADTARRTHQAPHAADGPATGPAIGRGRATVAARLGGWRNLPSQHQVKRFRAEPSGTEHEVRYRLTRDGLTAAGHDDVVLRSAAPDRVELEVAGVRRAFDVAVHGDRVFVDTPGGSASLRALPRFTDPAEQVAPGSLRAPMPGTVVRLGNFAPGDRVERGQPLLWLEAMKMEHAVTAPATGTLTDLTAEVGRQVEPGAVLAVVKEDTGGRPRDAQHQPPDGHAGAHAVTTDREEK</sequence>
<dbReference type="Gene3D" id="3.30.470.20">
    <property type="entry name" value="ATP-grasp fold, B domain"/>
    <property type="match status" value="1"/>
</dbReference>
<dbReference type="GO" id="GO:0005524">
    <property type="term" value="F:ATP binding"/>
    <property type="evidence" value="ECO:0007669"/>
    <property type="project" value="UniProtKB-UniRule"/>
</dbReference>
<dbReference type="InterPro" id="IPR005479">
    <property type="entry name" value="CPAse_ATP-bd"/>
</dbReference>
<dbReference type="GO" id="GO:0016874">
    <property type="term" value="F:ligase activity"/>
    <property type="evidence" value="ECO:0007669"/>
    <property type="project" value="UniProtKB-KW"/>
</dbReference>
<dbReference type="SUPFAM" id="SSF56059">
    <property type="entry name" value="Glutathione synthetase ATP-binding domain-like"/>
    <property type="match status" value="1"/>
</dbReference>
<dbReference type="AlphaFoldDB" id="A0A1H5XYT9"/>
<dbReference type="InterPro" id="IPR011764">
    <property type="entry name" value="Biotin_carboxylation_dom"/>
</dbReference>
<dbReference type="InterPro" id="IPR005482">
    <property type="entry name" value="Biotin_COase_C"/>
</dbReference>
<evidence type="ECO:0000259" key="9">
    <source>
        <dbReference type="PROSITE" id="PS50975"/>
    </source>
</evidence>
<evidence type="ECO:0000256" key="6">
    <source>
        <dbReference type="PROSITE-ProRule" id="PRU00409"/>
    </source>
</evidence>
<dbReference type="SMART" id="SM00878">
    <property type="entry name" value="Biotin_carb_C"/>
    <property type="match status" value="1"/>
</dbReference>
<evidence type="ECO:0000256" key="7">
    <source>
        <dbReference type="SAM" id="MobiDB-lite"/>
    </source>
</evidence>
<dbReference type="InterPro" id="IPR048429">
    <property type="entry name" value="MCC_alpha_BT"/>
</dbReference>
<dbReference type="PANTHER" id="PTHR18866">
    <property type="entry name" value="CARBOXYLASE:PYRUVATE/ACETYL-COA/PROPIONYL-COA CARBOXYLASE"/>
    <property type="match status" value="1"/>
</dbReference>
<dbReference type="PANTHER" id="PTHR18866:SF126">
    <property type="entry name" value="BIOTIN CARBOXYLASE"/>
    <property type="match status" value="1"/>
</dbReference>
<feature type="region of interest" description="Disordered" evidence="7">
    <location>
        <begin position="1"/>
        <end position="38"/>
    </location>
</feature>
<keyword evidence="3 6" id="KW-0547">Nucleotide-binding</keyword>
<dbReference type="RefSeq" id="WP_103885197.1">
    <property type="nucleotide sequence ID" value="NZ_FNVU01000003.1"/>
</dbReference>
<keyword evidence="4 6" id="KW-0067">ATP-binding</keyword>
<dbReference type="Pfam" id="PF02786">
    <property type="entry name" value="CPSase_L_D2"/>
    <property type="match status" value="1"/>
</dbReference>
<dbReference type="PROSITE" id="PS50979">
    <property type="entry name" value="BC"/>
    <property type="match status" value="1"/>
</dbReference>
<dbReference type="InterPro" id="IPR000089">
    <property type="entry name" value="Biotin_lipoyl"/>
</dbReference>
<accession>A0A1H5XYT9</accession>
<dbReference type="FunFam" id="3.40.50.20:FF:000010">
    <property type="entry name" value="Propionyl-CoA carboxylase subunit alpha"/>
    <property type="match status" value="1"/>
</dbReference>
<dbReference type="Proteomes" id="UP000236754">
    <property type="component" value="Unassembled WGS sequence"/>
</dbReference>
<dbReference type="InterPro" id="IPR013815">
    <property type="entry name" value="ATP_grasp_subdomain_1"/>
</dbReference>
<dbReference type="Gene3D" id="3.40.50.20">
    <property type="match status" value="1"/>
</dbReference>
<evidence type="ECO:0000256" key="2">
    <source>
        <dbReference type="ARBA" id="ARBA00022598"/>
    </source>
</evidence>
<dbReference type="OrthoDB" id="9760256at2"/>
<dbReference type="InterPro" id="IPR011761">
    <property type="entry name" value="ATP-grasp"/>
</dbReference>
<keyword evidence="12" id="KW-1185">Reference proteome</keyword>
<dbReference type="InterPro" id="IPR050856">
    <property type="entry name" value="Biotin_carboxylase_complex"/>
</dbReference>
<evidence type="ECO:0000259" key="10">
    <source>
        <dbReference type="PROSITE" id="PS50979"/>
    </source>
</evidence>
<dbReference type="EMBL" id="FNVU01000003">
    <property type="protein sequence ID" value="SEG16705.1"/>
    <property type="molecule type" value="Genomic_DNA"/>
</dbReference>
<protein>
    <submittedName>
        <fullName evidence="11">Propionyl-CoA carboxylase alpha chain</fullName>
    </submittedName>
</protein>
<dbReference type="Pfam" id="PF02785">
    <property type="entry name" value="Biotin_carb_C"/>
    <property type="match status" value="1"/>
</dbReference>
<dbReference type="InterPro" id="IPR001882">
    <property type="entry name" value="Biotin_BS"/>
</dbReference>
<comment type="cofactor">
    <cofactor evidence="1">
        <name>biotin</name>
        <dbReference type="ChEBI" id="CHEBI:57586"/>
    </cofactor>
</comment>
<evidence type="ECO:0000256" key="3">
    <source>
        <dbReference type="ARBA" id="ARBA00022741"/>
    </source>
</evidence>
<dbReference type="GO" id="GO:0046872">
    <property type="term" value="F:metal ion binding"/>
    <property type="evidence" value="ECO:0007669"/>
    <property type="project" value="InterPro"/>
</dbReference>
<feature type="domain" description="ATP-grasp" evidence="9">
    <location>
        <begin position="160"/>
        <end position="350"/>
    </location>
</feature>
<evidence type="ECO:0000313" key="12">
    <source>
        <dbReference type="Proteomes" id="UP000236754"/>
    </source>
</evidence>
<dbReference type="InterPro" id="IPR016185">
    <property type="entry name" value="PreATP-grasp_dom_sf"/>
</dbReference>
<evidence type="ECO:0000313" key="11">
    <source>
        <dbReference type="EMBL" id="SEG16705.1"/>
    </source>
</evidence>
<evidence type="ECO:0000259" key="8">
    <source>
        <dbReference type="PROSITE" id="PS50968"/>
    </source>
</evidence>
<keyword evidence="5" id="KW-0092">Biotin</keyword>
<dbReference type="SUPFAM" id="SSF52440">
    <property type="entry name" value="PreATP-grasp domain"/>
    <property type="match status" value="1"/>
</dbReference>
<proteinExistence type="predicted"/>
<feature type="region of interest" description="Disordered" evidence="7">
    <location>
        <begin position="515"/>
        <end position="535"/>
    </location>
</feature>
<dbReference type="Pfam" id="PF21139">
    <property type="entry name" value="BT_MCC_alpha"/>
    <property type="match status" value="1"/>
</dbReference>
<dbReference type="PROSITE" id="PS00188">
    <property type="entry name" value="BIOTIN"/>
    <property type="match status" value="1"/>
</dbReference>
<dbReference type="PROSITE" id="PS50968">
    <property type="entry name" value="BIOTINYL_LIPOYL"/>
    <property type="match status" value="1"/>
</dbReference>
<dbReference type="PROSITE" id="PS00867">
    <property type="entry name" value="CPSASE_2"/>
    <property type="match status" value="1"/>
</dbReference>
<dbReference type="Pfam" id="PF00289">
    <property type="entry name" value="Biotin_carb_N"/>
    <property type="match status" value="1"/>
</dbReference>
<name>A0A1H5XYT9_9ACTN</name>
<organism evidence="11 12">
    <name type="scientific">Actinacidiphila yanglinensis</name>
    <dbReference type="NCBI Taxonomy" id="310779"/>
    <lineage>
        <taxon>Bacteria</taxon>
        <taxon>Bacillati</taxon>
        <taxon>Actinomycetota</taxon>
        <taxon>Actinomycetes</taxon>
        <taxon>Kitasatosporales</taxon>
        <taxon>Streptomycetaceae</taxon>
        <taxon>Actinacidiphila</taxon>
    </lineage>
</organism>
<evidence type="ECO:0000256" key="4">
    <source>
        <dbReference type="ARBA" id="ARBA00022840"/>
    </source>
</evidence>
<evidence type="ECO:0000256" key="5">
    <source>
        <dbReference type="ARBA" id="ARBA00023267"/>
    </source>
</evidence>
<dbReference type="SUPFAM" id="SSF51230">
    <property type="entry name" value="Single hybrid motif"/>
    <property type="match status" value="1"/>
</dbReference>
<feature type="domain" description="Biotin carboxylation" evidence="10">
    <location>
        <begin position="43"/>
        <end position="488"/>
    </location>
</feature>
<keyword evidence="2" id="KW-0436">Ligase</keyword>
<dbReference type="SUPFAM" id="SSF51246">
    <property type="entry name" value="Rudiment single hybrid motif"/>
    <property type="match status" value="1"/>
</dbReference>
<dbReference type="Pfam" id="PF00364">
    <property type="entry name" value="Biotin_lipoyl"/>
    <property type="match status" value="1"/>
</dbReference>
<dbReference type="PROSITE" id="PS50975">
    <property type="entry name" value="ATP_GRASP"/>
    <property type="match status" value="1"/>
</dbReference>
<feature type="domain" description="Lipoyl-binding" evidence="8">
    <location>
        <begin position="638"/>
        <end position="714"/>
    </location>
</feature>
<dbReference type="Gene3D" id="3.30.1490.20">
    <property type="entry name" value="ATP-grasp fold, A domain"/>
    <property type="match status" value="1"/>
</dbReference>
<gene>
    <name evidence="11" type="ORF">SAMN05216223_103476</name>
</gene>
<reference evidence="11 12" key="1">
    <citation type="submission" date="2016-10" db="EMBL/GenBank/DDBJ databases">
        <authorList>
            <person name="de Groot N.N."/>
        </authorList>
    </citation>
    <scope>NUCLEOTIDE SEQUENCE [LARGE SCALE GENOMIC DNA]</scope>
    <source>
        <strain evidence="11 12">CGMCC 4.2023</strain>
    </source>
</reference>
<dbReference type="CDD" id="cd06850">
    <property type="entry name" value="biotinyl_domain"/>
    <property type="match status" value="1"/>
</dbReference>
<evidence type="ECO:0000256" key="1">
    <source>
        <dbReference type="ARBA" id="ARBA00001953"/>
    </source>
</evidence>
<feature type="compositionally biased region" description="Basic and acidic residues" evidence="7">
    <location>
        <begin position="1"/>
        <end position="11"/>
    </location>
</feature>
<dbReference type="InterPro" id="IPR011053">
    <property type="entry name" value="Single_hybrid_motif"/>
</dbReference>